<organism evidence="3 4">
    <name type="scientific">Intrasporangium calvum (strain ATCC 23552 / DSM 43043 / JCM 3097 / NBRC 12989 / NCIMB 10167 / NRRL B-3866 / 7 KIP)</name>
    <dbReference type="NCBI Taxonomy" id="710696"/>
    <lineage>
        <taxon>Bacteria</taxon>
        <taxon>Bacillati</taxon>
        <taxon>Actinomycetota</taxon>
        <taxon>Actinomycetes</taxon>
        <taxon>Micrococcales</taxon>
        <taxon>Intrasporangiaceae</taxon>
        <taxon>Intrasporangium</taxon>
    </lineage>
</organism>
<dbReference type="CDD" id="cd08891">
    <property type="entry name" value="SRPBCC_CalC"/>
    <property type="match status" value="1"/>
</dbReference>
<dbReference type="InterPro" id="IPR023393">
    <property type="entry name" value="START-like_dom_sf"/>
</dbReference>
<evidence type="ECO:0000313" key="3">
    <source>
        <dbReference type="EMBL" id="ADU47121.1"/>
    </source>
</evidence>
<evidence type="ECO:0000256" key="1">
    <source>
        <dbReference type="ARBA" id="ARBA00006817"/>
    </source>
</evidence>
<protein>
    <submittedName>
        <fullName evidence="3">Activator of Hsp90 ATPase 1 family protein</fullName>
    </submittedName>
</protein>
<sequence length="160" mass="18151">MTETMSAMVRRDIVVPASVEQAFAVFTERFGEIKPPEHNLLGAPIEQTVLEPRVGGHIYDRAIDGTECRWARILVFEPPRRLVFSWDIGPTWQLESDPENASEVEVRFIAETPERTRVELEHRNLDRHGPGWPSLAEGIGDDQGWPLYLARYGRLFAAAA</sequence>
<dbReference type="SUPFAM" id="SSF55961">
    <property type="entry name" value="Bet v1-like"/>
    <property type="match status" value="1"/>
</dbReference>
<dbReference type="Pfam" id="PF08327">
    <property type="entry name" value="AHSA1"/>
    <property type="match status" value="1"/>
</dbReference>
<dbReference type="STRING" id="710696.Intca_0576"/>
<dbReference type="EMBL" id="CP002343">
    <property type="protein sequence ID" value="ADU47121.1"/>
    <property type="molecule type" value="Genomic_DNA"/>
</dbReference>
<evidence type="ECO:0000259" key="2">
    <source>
        <dbReference type="Pfam" id="PF08327"/>
    </source>
</evidence>
<feature type="domain" description="Activator of Hsp90 ATPase homologue 1/2-like C-terminal" evidence="2">
    <location>
        <begin position="43"/>
        <end position="149"/>
    </location>
</feature>
<dbReference type="HOGENOM" id="CLU_112319_1_0_11"/>
<gene>
    <name evidence="3" type="ordered locus">Intca_0576</name>
</gene>
<dbReference type="InterPro" id="IPR013538">
    <property type="entry name" value="ASHA1/2-like_C"/>
</dbReference>
<keyword evidence="4" id="KW-1185">Reference proteome</keyword>
<comment type="similarity">
    <text evidence="1">Belongs to the AHA1 family.</text>
</comment>
<dbReference type="RefSeq" id="WP_013491442.1">
    <property type="nucleotide sequence ID" value="NC_014830.1"/>
</dbReference>
<dbReference type="Gene3D" id="3.30.530.20">
    <property type="match status" value="1"/>
</dbReference>
<reference evidence="3 4" key="1">
    <citation type="journal article" date="2010" name="Stand. Genomic Sci.">
        <title>Complete genome sequence of Intrasporangium calvum type strain (7 KIP).</title>
        <authorList>
            <person name="Del Rio T.G."/>
            <person name="Chertkov O."/>
            <person name="Yasawong M."/>
            <person name="Lucas S."/>
            <person name="Deshpande S."/>
            <person name="Cheng J.F."/>
            <person name="Detter C."/>
            <person name="Tapia R."/>
            <person name="Han C."/>
            <person name="Goodwin L."/>
            <person name="Pitluck S."/>
            <person name="Liolios K."/>
            <person name="Ivanova N."/>
            <person name="Mavromatis K."/>
            <person name="Pati A."/>
            <person name="Chen A."/>
            <person name="Palaniappan K."/>
            <person name="Land M."/>
            <person name="Hauser L."/>
            <person name="Chang Y.J."/>
            <person name="Jeffries C.D."/>
            <person name="Rohde M."/>
            <person name="Pukall R."/>
            <person name="Sikorski J."/>
            <person name="Goker M."/>
            <person name="Woyke T."/>
            <person name="Bristow J."/>
            <person name="Eisen J.A."/>
            <person name="Markowitz V."/>
            <person name="Hugenholtz P."/>
            <person name="Kyrpides N.C."/>
            <person name="Klenk H.P."/>
            <person name="Lapidus A."/>
        </authorList>
    </citation>
    <scope>NUCLEOTIDE SEQUENCE [LARGE SCALE GENOMIC DNA]</scope>
    <source>
        <strain evidence="4">ATCC 23552 / DSM 43043 / JCM 3097 / NBRC 12989 / 7 KIP</strain>
    </source>
</reference>
<dbReference type="AlphaFoldDB" id="E6S9T1"/>
<dbReference type="OrthoDB" id="268331at2"/>
<dbReference type="KEGG" id="ica:Intca_0576"/>
<proteinExistence type="inferred from homology"/>
<evidence type="ECO:0000313" key="4">
    <source>
        <dbReference type="Proteomes" id="UP000008914"/>
    </source>
</evidence>
<name>E6S9T1_INTC7</name>
<dbReference type="eggNOG" id="COG3832">
    <property type="taxonomic scope" value="Bacteria"/>
</dbReference>
<accession>E6S9T1</accession>
<dbReference type="Proteomes" id="UP000008914">
    <property type="component" value="Chromosome"/>
</dbReference>